<dbReference type="GO" id="GO:0016020">
    <property type="term" value="C:membrane"/>
    <property type="evidence" value="ECO:0007669"/>
    <property type="project" value="UniProtKB-SubCell"/>
</dbReference>
<evidence type="ECO:0000256" key="6">
    <source>
        <dbReference type="ARBA" id="ARBA00023004"/>
    </source>
</evidence>
<dbReference type="Pfam" id="PF01127">
    <property type="entry name" value="Sdh_cyt"/>
    <property type="match status" value="1"/>
</dbReference>
<evidence type="ECO:0000256" key="5">
    <source>
        <dbReference type="ARBA" id="ARBA00022989"/>
    </source>
</evidence>
<dbReference type="PANTHER" id="PTHR10978:SF5">
    <property type="entry name" value="SUCCINATE DEHYDROGENASE CYTOCHROME B560 SUBUNIT, MITOCHONDRIAL"/>
    <property type="match status" value="1"/>
</dbReference>
<keyword evidence="3 8" id="KW-0812">Transmembrane</keyword>
<comment type="subcellular location">
    <subcellularLocation>
        <location evidence="1">Membrane</location>
        <topology evidence="1">Multi-pass membrane protein</topology>
    </subcellularLocation>
</comment>
<name>A0A261Y2M8_9FUNG</name>
<dbReference type="GO" id="GO:0006099">
    <property type="term" value="P:tricarboxylic acid cycle"/>
    <property type="evidence" value="ECO:0007669"/>
    <property type="project" value="InterPro"/>
</dbReference>
<accession>A0A261Y2M8</accession>
<feature type="transmembrane region" description="Helical" evidence="8">
    <location>
        <begin position="152"/>
        <end position="172"/>
    </location>
</feature>
<dbReference type="PANTHER" id="PTHR10978">
    <property type="entry name" value="SUCCINATE DEHYDROGENASE CYTOCHROME B560 SUBUNIT"/>
    <property type="match status" value="1"/>
</dbReference>
<dbReference type="OrthoDB" id="588261at2759"/>
<proteinExistence type="predicted"/>
<keyword evidence="4" id="KW-0479">Metal-binding</keyword>
<feature type="transmembrane region" description="Helical" evidence="8">
    <location>
        <begin position="75"/>
        <end position="94"/>
    </location>
</feature>
<evidence type="ECO:0000256" key="4">
    <source>
        <dbReference type="ARBA" id="ARBA00022723"/>
    </source>
</evidence>
<keyword evidence="10" id="KW-1185">Reference proteome</keyword>
<dbReference type="PROSITE" id="PS01001">
    <property type="entry name" value="SDH_CYT_2"/>
    <property type="match status" value="1"/>
</dbReference>
<dbReference type="InterPro" id="IPR014314">
    <property type="entry name" value="Succ_DH_cytb556"/>
</dbReference>
<feature type="transmembrane region" description="Helical" evidence="8">
    <location>
        <begin position="106"/>
        <end position="132"/>
    </location>
</feature>
<dbReference type="InterPro" id="IPR000701">
    <property type="entry name" value="SuccDH_FuR_B_TM-su"/>
</dbReference>
<evidence type="ECO:0000313" key="10">
    <source>
        <dbReference type="Proteomes" id="UP000242875"/>
    </source>
</evidence>
<reference evidence="9 10" key="1">
    <citation type="journal article" date="2017" name="Mycologia">
        <title>Bifiguratus adelaidae, gen. et sp. nov., a new member of Mucoromycotina in endophytic and soil-dwelling habitats.</title>
        <authorList>
            <person name="Torres-Cruz T.J."/>
            <person name="Billingsley Tobias T.L."/>
            <person name="Almatruk M."/>
            <person name="Hesse C."/>
            <person name="Kuske C.R."/>
            <person name="Desiro A."/>
            <person name="Benucci G.M."/>
            <person name="Bonito G."/>
            <person name="Stajich J.E."/>
            <person name="Dunlap C."/>
            <person name="Arnold A.E."/>
            <person name="Porras-Alfaro A."/>
        </authorList>
    </citation>
    <scope>NUCLEOTIDE SEQUENCE [LARGE SCALE GENOMIC DNA]</scope>
    <source>
        <strain evidence="9 10">AZ0501</strain>
    </source>
</reference>
<evidence type="ECO:0000256" key="8">
    <source>
        <dbReference type="SAM" id="Phobius"/>
    </source>
</evidence>
<evidence type="ECO:0008006" key="11">
    <source>
        <dbReference type="Google" id="ProtNLM"/>
    </source>
</evidence>
<dbReference type="PROSITE" id="PS01000">
    <property type="entry name" value="SDH_CYT_1"/>
    <property type="match status" value="1"/>
</dbReference>
<organism evidence="9 10">
    <name type="scientific">Bifiguratus adelaidae</name>
    <dbReference type="NCBI Taxonomy" id="1938954"/>
    <lineage>
        <taxon>Eukaryota</taxon>
        <taxon>Fungi</taxon>
        <taxon>Fungi incertae sedis</taxon>
        <taxon>Mucoromycota</taxon>
        <taxon>Mucoromycotina</taxon>
        <taxon>Endogonomycetes</taxon>
        <taxon>Endogonales</taxon>
        <taxon>Endogonales incertae sedis</taxon>
        <taxon>Bifiguratus</taxon>
    </lineage>
</organism>
<keyword evidence="6" id="KW-0408">Iron</keyword>
<gene>
    <name evidence="9" type="ORF">BZG36_02613</name>
</gene>
<dbReference type="GO" id="GO:0009055">
    <property type="term" value="F:electron transfer activity"/>
    <property type="evidence" value="ECO:0007669"/>
    <property type="project" value="InterPro"/>
</dbReference>
<dbReference type="NCBIfam" id="TIGR02970">
    <property type="entry name" value="succ_dehyd_cytB"/>
    <property type="match status" value="1"/>
</dbReference>
<evidence type="ECO:0000313" key="9">
    <source>
        <dbReference type="EMBL" id="OZJ04851.1"/>
    </source>
</evidence>
<dbReference type="EMBL" id="MVBO01000028">
    <property type="protein sequence ID" value="OZJ04851.1"/>
    <property type="molecule type" value="Genomic_DNA"/>
</dbReference>
<keyword evidence="7 8" id="KW-0472">Membrane</keyword>
<protein>
    <recommendedName>
        <fullName evidence="11">Succinate dehydrogenase cytochrome B subunit, mitochondrial</fullName>
    </recommendedName>
</protein>
<dbReference type="SUPFAM" id="SSF81343">
    <property type="entry name" value="Fumarate reductase respiratory complex transmembrane subunits"/>
    <property type="match status" value="1"/>
</dbReference>
<evidence type="ECO:0000256" key="1">
    <source>
        <dbReference type="ARBA" id="ARBA00004141"/>
    </source>
</evidence>
<dbReference type="AlphaFoldDB" id="A0A261Y2M8"/>
<dbReference type="GO" id="GO:0005739">
    <property type="term" value="C:mitochondrion"/>
    <property type="evidence" value="ECO:0007669"/>
    <property type="project" value="GOC"/>
</dbReference>
<comment type="caution">
    <text evidence="9">The sequence shown here is derived from an EMBL/GenBank/DDBJ whole genome shotgun (WGS) entry which is preliminary data.</text>
</comment>
<keyword evidence="5 8" id="KW-1133">Transmembrane helix</keyword>
<dbReference type="Gene3D" id="1.20.1300.10">
    <property type="entry name" value="Fumarate reductase/succinate dehydrogenase, transmembrane subunit"/>
    <property type="match status" value="1"/>
</dbReference>
<sequence>MASLATRAVVRTVRPHLLRTPTRVLSTSAIRNADKTVAPGESDILIEQRKRRPVSPHLSIYQPQLTWYASGVHRITGVAVAGVLYAGSLAYLGAPALGMQFDTQTLVAAVASLPVAAKVGLKTALALPFTFHSLNGLRHLMWDTGVGLSLKGVYTSGYAVLGATVLSTLYLASL</sequence>
<dbReference type="GO" id="GO:0006121">
    <property type="term" value="P:mitochondrial electron transport, succinate to ubiquinone"/>
    <property type="evidence" value="ECO:0007669"/>
    <property type="project" value="TreeGrafter"/>
</dbReference>
<dbReference type="Proteomes" id="UP000242875">
    <property type="component" value="Unassembled WGS sequence"/>
</dbReference>
<dbReference type="InterPro" id="IPR034804">
    <property type="entry name" value="SQR/QFR_C/D"/>
</dbReference>
<evidence type="ECO:0000256" key="3">
    <source>
        <dbReference type="ARBA" id="ARBA00022692"/>
    </source>
</evidence>
<dbReference type="CDD" id="cd03499">
    <property type="entry name" value="SQR_TypeC_SdhC"/>
    <property type="match status" value="1"/>
</dbReference>
<evidence type="ECO:0000256" key="2">
    <source>
        <dbReference type="ARBA" id="ARBA00022617"/>
    </source>
</evidence>
<dbReference type="InterPro" id="IPR018495">
    <property type="entry name" value="Succ_DH_cyt_bsu_CS"/>
</dbReference>
<keyword evidence="2" id="KW-0349">Heme</keyword>
<dbReference type="GO" id="GO:0046872">
    <property type="term" value="F:metal ion binding"/>
    <property type="evidence" value="ECO:0007669"/>
    <property type="project" value="UniProtKB-KW"/>
</dbReference>
<evidence type="ECO:0000256" key="7">
    <source>
        <dbReference type="ARBA" id="ARBA00023136"/>
    </source>
</evidence>